<evidence type="ECO:0000256" key="1">
    <source>
        <dbReference type="SAM" id="MobiDB-lite"/>
    </source>
</evidence>
<accession>A0AAW2G279</accession>
<dbReference type="Proteomes" id="UP001430953">
    <property type="component" value="Unassembled WGS sequence"/>
</dbReference>
<dbReference type="EMBL" id="JADYXP020000007">
    <property type="protein sequence ID" value="KAL0120237.1"/>
    <property type="molecule type" value="Genomic_DNA"/>
</dbReference>
<feature type="region of interest" description="Disordered" evidence="1">
    <location>
        <begin position="83"/>
        <end position="110"/>
    </location>
</feature>
<feature type="compositionally biased region" description="Basic and acidic residues" evidence="1">
    <location>
        <begin position="85"/>
        <end position="110"/>
    </location>
</feature>
<comment type="caution">
    <text evidence="2">The sequence shown here is derived from an EMBL/GenBank/DDBJ whole genome shotgun (WGS) entry which is preliminary data.</text>
</comment>
<sequence>MGSVTSIAVSLACHSIEPFMELGTTLYSRTQKYFADSDVYLGLSILIKKKKKINTHLITLYHTFNAPTMQNSEAYRNGKSILSDVEGRERGEGKKVGGGEGGRDHRLRIPDGKSHQYFPINIRLPAIYAKNCPSATHHACPSLYENYMRRGTRTILTRNRETGVVAAHENINDENSINQNSLIDDLNRRTP</sequence>
<gene>
    <name evidence="2" type="ORF">PUN28_008118</name>
</gene>
<proteinExistence type="predicted"/>
<reference evidence="2 3" key="1">
    <citation type="submission" date="2023-03" db="EMBL/GenBank/DDBJ databases">
        <title>High recombination rates correlate with genetic variation in Cardiocondyla obscurior ants.</title>
        <authorList>
            <person name="Errbii M."/>
        </authorList>
    </citation>
    <scope>NUCLEOTIDE SEQUENCE [LARGE SCALE GENOMIC DNA]</scope>
    <source>
        <strain evidence="2">Alpha-2009</strain>
        <tissue evidence="2">Whole body</tissue>
    </source>
</reference>
<protein>
    <submittedName>
        <fullName evidence="2">Uncharacterized protein</fullName>
    </submittedName>
</protein>
<organism evidence="2 3">
    <name type="scientific">Cardiocondyla obscurior</name>
    <dbReference type="NCBI Taxonomy" id="286306"/>
    <lineage>
        <taxon>Eukaryota</taxon>
        <taxon>Metazoa</taxon>
        <taxon>Ecdysozoa</taxon>
        <taxon>Arthropoda</taxon>
        <taxon>Hexapoda</taxon>
        <taxon>Insecta</taxon>
        <taxon>Pterygota</taxon>
        <taxon>Neoptera</taxon>
        <taxon>Endopterygota</taxon>
        <taxon>Hymenoptera</taxon>
        <taxon>Apocrita</taxon>
        <taxon>Aculeata</taxon>
        <taxon>Formicoidea</taxon>
        <taxon>Formicidae</taxon>
        <taxon>Myrmicinae</taxon>
        <taxon>Cardiocondyla</taxon>
    </lineage>
</organism>
<keyword evidence="3" id="KW-1185">Reference proteome</keyword>
<name>A0AAW2G279_9HYME</name>
<evidence type="ECO:0000313" key="3">
    <source>
        <dbReference type="Proteomes" id="UP001430953"/>
    </source>
</evidence>
<evidence type="ECO:0000313" key="2">
    <source>
        <dbReference type="EMBL" id="KAL0120237.1"/>
    </source>
</evidence>
<dbReference type="AlphaFoldDB" id="A0AAW2G279"/>